<dbReference type="KEGG" id="mvi:X808_3060"/>
<dbReference type="OrthoDB" id="9803892at2"/>
<dbReference type="NCBIfam" id="TIGR01214">
    <property type="entry name" value="rmlD"/>
    <property type="match status" value="1"/>
</dbReference>
<evidence type="ECO:0000259" key="7">
    <source>
        <dbReference type="Pfam" id="PF04321"/>
    </source>
</evidence>
<protein>
    <recommendedName>
        <fullName evidence="4 6">dTDP-4-dehydrorhamnose reductase</fullName>
        <ecNumber evidence="3 6">1.1.1.133</ecNumber>
    </recommendedName>
</protein>
<dbReference type="GO" id="GO:0019305">
    <property type="term" value="P:dTDP-rhamnose biosynthetic process"/>
    <property type="evidence" value="ECO:0007669"/>
    <property type="project" value="UniProtKB-UniPathway"/>
</dbReference>
<dbReference type="HOGENOM" id="CLU_045518_1_2_6"/>
<dbReference type="UniPathway" id="UPA00124"/>
<dbReference type="InterPro" id="IPR005913">
    <property type="entry name" value="dTDP_dehydrorham_reduct"/>
</dbReference>
<name>W0QC89_9PAST</name>
<evidence type="ECO:0000256" key="4">
    <source>
        <dbReference type="ARBA" id="ARBA00017099"/>
    </source>
</evidence>
<evidence type="ECO:0000256" key="3">
    <source>
        <dbReference type="ARBA" id="ARBA00012929"/>
    </source>
</evidence>
<reference evidence="8 9" key="1">
    <citation type="submission" date="2013-12" db="EMBL/GenBank/DDBJ databases">
        <title>Annotation of the Mannheimia varigena USDA-ARS-USMARC-1296 complete genome.</title>
        <authorList>
            <person name="Harhay G.P."/>
            <person name="Clawson M.L."/>
            <person name="Murray R.W."/>
            <person name="Lubbers B.V."/>
            <person name="Heaton M.P."/>
            <person name="Chitko-Mckown C.G."/>
            <person name="Harhay D.M."/>
            <person name="Smith T.P.L."/>
        </authorList>
    </citation>
    <scope>NUCLEOTIDE SEQUENCE [LARGE SCALE GENOMIC DNA]</scope>
    <source>
        <strain evidence="8 9">USDA-ARS-USMARC-1296</strain>
    </source>
</reference>
<dbReference type="CDD" id="cd05254">
    <property type="entry name" value="dTDP_HR_like_SDR_e"/>
    <property type="match status" value="1"/>
</dbReference>
<dbReference type="PATRIC" id="fig|1433287.3.peg.305"/>
<evidence type="ECO:0000256" key="6">
    <source>
        <dbReference type="RuleBase" id="RU364082"/>
    </source>
</evidence>
<dbReference type="Gene3D" id="3.40.50.720">
    <property type="entry name" value="NAD(P)-binding Rossmann-like Domain"/>
    <property type="match status" value="1"/>
</dbReference>
<dbReference type="GO" id="GO:0008831">
    <property type="term" value="F:dTDP-4-dehydrorhamnose reductase activity"/>
    <property type="evidence" value="ECO:0007669"/>
    <property type="project" value="UniProtKB-EC"/>
</dbReference>
<dbReference type="EC" id="1.1.1.133" evidence="3 6"/>
<dbReference type="GO" id="GO:0009243">
    <property type="term" value="P:O antigen biosynthetic process"/>
    <property type="evidence" value="ECO:0007669"/>
    <property type="project" value="UniProtKB-UniPathway"/>
</dbReference>
<evidence type="ECO:0000313" key="9">
    <source>
        <dbReference type="Proteomes" id="UP000066995"/>
    </source>
</evidence>
<evidence type="ECO:0000256" key="1">
    <source>
        <dbReference type="ARBA" id="ARBA00004781"/>
    </source>
</evidence>
<accession>W0QC89</accession>
<dbReference type="SUPFAM" id="SSF51735">
    <property type="entry name" value="NAD(P)-binding Rossmann-fold domains"/>
    <property type="match status" value="1"/>
</dbReference>
<dbReference type="eggNOG" id="COG1091">
    <property type="taxonomic scope" value="Bacteria"/>
</dbReference>
<organism evidence="8 9">
    <name type="scientific">Mannheimia varigena USDA-ARS-USMARC-1296</name>
    <dbReference type="NCBI Taxonomy" id="1433287"/>
    <lineage>
        <taxon>Bacteria</taxon>
        <taxon>Pseudomonadati</taxon>
        <taxon>Pseudomonadota</taxon>
        <taxon>Gammaproteobacteria</taxon>
        <taxon>Pasteurellales</taxon>
        <taxon>Pasteurellaceae</taxon>
        <taxon>Mannheimia</taxon>
    </lineage>
</organism>
<dbReference type="AlphaFoldDB" id="W0QC89"/>
<dbReference type="PANTHER" id="PTHR10491:SF4">
    <property type="entry name" value="METHIONINE ADENOSYLTRANSFERASE 2 SUBUNIT BETA"/>
    <property type="match status" value="1"/>
</dbReference>
<dbReference type="Gene3D" id="3.90.25.10">
    <property type="entry name" value="UDP-galactose 4-epimerase, domain 1"/>
    <property type="match status" value="1"/>
</dbReference>
<comment type="function">
    <text evidence="6">Catalyzes the reduction of dTDP-6-deoxy-L-lyxo-4-hexulose to yield dTDP-L-rhamnose.</text>
</comment>
<comment type="similarity">
    <text evidence="2 6">Belongs to the dTDP-4-dehydrorhamnose reductase family.</text>
</comment>
<evidence type="ECO:0000256" key="5">
    <source>
        <dbReference type="ARBA" id="ARBA00048200"/>
    </source>
</evidence>
<dbReference type="EMBL" id="CP006943">
    <property type="protein sequence ID" value="AHG74833.1"/>
    <property type="molecule type" value="Genomic_DNA"/>
</dbReference>
<dbReference type="STRING" id="1433287.X808_3060"/>
<dbReference type="InterPro" id="IPR036291">
    <property type="entry name" value="NAD(P)-bd_dom_sf"/>
</dbReference>
<evidence type="ECO:0000313" key="8">
    <source>
        <dbReference type="EMBL" id="AHG74833.1"/>
    </source>
</evidence>
<comment type="cofactor">
    <cofactor evidence="6">
        <name>Mg(2+)</name>
        <dbReference type="ChEBI" id="CHEBI:18420"/>
    </cofactor>
    <text evidence="6">Binds 1 Mg(2+) ion per monomer.</text>
</comment>
<proteinExistence type="inferred from homology"/>
<comment type="pathway">
    <text evidence="1 6">Carbohydrate biosynthesis; dTDP-L-rhamnose biosynthesis.</text>
</comment>
<dbReference type="PANTHER" id="PTHR10491">
    <property type="entry name" value="DTDP-4-DEHYDRORHAMNOSE REDUCTASE"/>
    <property type="match status" value="1"/>
</dbReference>
<dbReference type="Proteomes" id="UP000066995">
    <property type="component" value="Chromosome"/>
</dbReference>
<keyword evidence="9" id="KW-1185">Reference proteome</keyword>
<dbReference type="UniPathway" id="UPA00281"/>
<dbReference type="Pfam" id="PF04321">
    <property type="entry name" value="RmlD_sub_bind"/>
    <property type="match status" value="1"/>
</dbReference>
<feature type="domain" description="RmlD-like substrate binding" evidence="7">
    <location>
        <begin position="3"/>
        <end position="286"/>
    </location>
</feature>
<dbReference type="RefSeq" id="WP_025216597.1">
    <property type="nucleotide sequence ID" value="NZ_CP006943.1"/>
</dbReference>
<dbReference type="InterPro" id="IPR029903">
    <property type="entry name" value="RmlD-like-bd"/>
</dbReference>
<evidence type="ECO:0000256" key="2">
    <source>
        <dbReference type="ARBA" id="ARBA00010944"/>
    </source>
</evidence>
<sequence length="291" mass="32309">MKKFLITGANGQVGFCLNKQLQGVSNVLALERDKLDITDRNAVFNIVKDFRPDVIINAAAYTAVEKAESEIELARAVNVNGAKYLAEAASEIDALMLHISTDYVFNGMSSKPYTEDETPDPQTVYGRTKLEGEIAVQNANTRSIILRTAWVFGECGNNFVKTMLRLAEEGKEFNVVSDQFGAPTYADDISAALIDIANQIIDGKNDSYGIYHFSGQPYVSWYDFAESIFQQAVLQKILKKAPLVNAISTSDYPSVVKRPANSCLDLNKIQQTFGIKPSNWHKALTNLHYFE</sequence>
<gene>
    <name evidence="8" type="ORF">X808_3060</name>
</gene>
<keyword evidence="6" id="KW-0521">NADP</keyword>
<comment type="catalytic activity">
    <reaction evidence="5 6">
        <text>dTDP-beta-L-rhamnose + NADP(+) = dTDP-4-dehydro-beta-L-rhamnose + NADPH + H(+)</text>
        <dbReference type="Rhea" id="RHEA:21796"/>
        <dbReference type="ChEBI" id="CHEBI:15378"/>
        <dbReference type="ChEBI" id="CHEBI:57510"/>
        <dbReference type="ChEBI" id="CHEBI:57783"/>
        <dbReference type="ChEBI" id="CHEBI:58349"/>
        <dbReference type="ChEBI" id="CHEBI:62830"/>
        <dbReference type="EC" id="1.1.1.133"/>
    </reaction>
</comment>
<keyword evidence="6" id="KW-0560">Oxidoreductase</keyword>